<evidence type="ECO:0000256" key="1">
    <source>
        <dbReference type="SAM" id="MobiDB-lite"/>
    </source>
</evidence>
<dbReference type="AlphaFoldDB" id="A0A645H1F7"/>
<gene>
    <name evidence="2" type="ORF">SDC9_179969</name>
</gene>
<sequence length="87" mass="9552">MCRREAGRSASWTGVSTKGGSNLVNALIGEMSGAFDGIWTTMPERIVAVLMAADWQERFVAPARRPFSSSPSKPQGIGYRRSFEQRS</sequence>
<evidence type="ECO:0000313" key="2">
    <source>
        <dbReference type="EMBL" id="MPN32490.1"/>
    </source>
</evidence>
<protein>
    <submittedName>
        <fullName evidence="2">Uncharacterized protein</fullName>
    </submittedName>
</protein>
<dbReference type="EMBL" id="VSSQ01084536">
    <property type="protein sequence ID" value="MPN32490.1"/>
    <property type="molecule type" value="Genomic_DNA"/>
</dbReference>
<reference evidence="2" key="1">
    <citation type="submission" date="2019-08" db="EMBL/GenBank/DDBJ databases">
        <authorList>
            <person name="Kucharzyk K."/>
            <person name="Murdoch R.W."/>
            <person name="Higgins S."/>
            <person name="Loffler F."/>
        </authorList>
    </citation>
    <scope>NUCLEOTIDE SEQUENCE</scope>
</reference>
<organism evidence="2">
    <name type="scientific">bioreactor metagenome</name>
    <dbReference type="NCBI Taxonomy" id="1076179"/>
    <lineage>
        <taxon>unclassified sequences</taxon>
        <taxon>metagenomes</taxon>
        <taxon>ecological metagenomes</taxon>
    </lineage>
</organism>
<feature type="compositionally biased region" description="Low complexity" evidence="1">
    <location>
        <begin position="64"/>
        <end position="74"/>
    </location>
</feature>
<feature type="region of interest" description="Disordered" evidence="1">
    <location>
        <begin position="64"/>
        <end position="87"/>
    </location>
</feature>
<proteinExistence type="predicted"/>
<accession>A0A645H1F7</accession>
<name>A0A645H1F7_9ZZZZ</name>
<comment type="caution">
    <text evidence="2">The sequence shown here is derived from an EMBL/GenBank/DDBJ whole genome shotgun (WGS) entry which is preliminary data.</text>
</comment>